<comment type="caution">
    <text evidence="1">The sequence shown here is derived from an EMBL/GenBank/DDBJ whole genome shotgun (WGS) entry which is preliminary data.</text>
</comment>
<dbReference type="Proteomes" id="UP001215598">
    <property type="component" value="Unassembled WGS sequence"/>
</dbReference>
<accession>A0AAD7IQ24</accession>
<sequence>MVKLEVQLKSRQRDGRRGRGNRSIKLNIVWVFCVNKITGTPMGPPIDLFSALNNFFSQNIRFFLKRNEDHLEQDLKPKYYDRPVCRWLTITARLSTCCFWTRKISDGTGAAPVERVLSNRRNGNGQQP</sequence>
<keyword evidence="2" id="KW-1185">Reference proteome</keyword>
<reference evidence="1" key="1">
    <citation type="submission" date="2023-03" db="EMBL/GenBank/DDBJ databases">
        <title>Massive genome expansion in bonnet fungi (Mycena s.s.) driven by repeated elements and novel gene families across ecological guilds.</title>
        <authorList>
            <consortium name="Lawrence Berkeley National Laboratory"/>
            <person name="Harder C.B."/>
            <person name="Miyauchi S."/>
            <person name="Viragh M."/>
            <person name="Kuo A."/>
            <person name="Thoen E."/>
            <person name="Andreopoulos B."/>
            <person name="Lu D."/>
            <person name="Skrede I."/>
            <person name="Drula E."/>
            <person name="Henrissat B."/>
            <person name="Morin E."/>
            <person name="Kohler A."/>
            <person name="Barry K."/>
            <person name="LaButti K."/>
            <person name="Morin E."/>
            <person name="Salamov A."/>
            <person name="Lipzen A."/>
            <person name="Mereny Z."/>
            <person name="Hegedus B."/>
            <person name="Baldrian P."/>
            <person name="Stursova M."/>
            <person name="Weitz H."/>
            <person name="Taylor A."/>
            <person name="Grigoriev I.V."/>
            <person name="Nagy L.G."/>
            <person name="Martin F."/>
            <person name="Kauserud H."/>
        </authorList>
    </citation>
    <scope>NUCLEOTIDE SEQUENCE</scope>
    <source>
        <strain evidence="1">CBHHK182m</strain>
    </source>
</reference>
<name>A0AAD7IQ24_9AGAR</name>
<organism evidence="1 2">
    <name type="scientific">Mycena metata</name>
    <dbReference type="NCBI Taxonomy" id="1033252"/>
    <lineage>
        <taxon>Eukaryota</taxon>
        <taxon>Fungi</taxon>
        <taxon>Dikarya</taxon>
        <taxon>Basidiomycota</taxon>
        <taxon>Agaricomycotina</taxon>
        <taxon>Agaricomycetes</taxon>
        <taxon>Agaricomycetidae</taxon>
        <taxon>Agaricales</taxon>
        <taxon>Marasmiineae</taxon>
        <taxon>Mycenaceae</taxon>
        <taxon>Mycena</taxon>
    </lineage>
</organism>
<protein>
    <submittedName>
        <fullName evidence="1">Uncharacterized protein</fullName>
    </submittedName>
</protein>
<evidence type="ECO:0000313" key="2">
    <source>
        <dbReference type="Proteomes" id="UP001215598"/>
    </source>
</evidence>
<dbReference type="EMBL" id="JARKIB010000074">
    <property type="protein sequence ID" value="KAJ7748109.1"/>
    <property type="molecule type" value="Genomic_DNA"/>
</dbReference>
<dbReference type="AlphaFoldDB" id="A0AAD7IQ24"/>
<evidence type="ECO:0000313" key="1">
    <source>
        <dbReference type="EMBL" id="KAJ7748109.1"/>
    </source>
</evidence>
<gene>
    <name evidence="1" type="ORF">B0H16DRAFT_1461784</name>
</gene>
<proteinExistence type="predicted"/>